<dbReference type="Gene3D" id="2.60.120.920">
    <property type="match status" value="1"/>
</dbReference>
<dbReference type="PROSITE" id="PS50188">
    <property type="entry name" value="B302_SPRY"/>
    <property type="match status" value="1"/>
</dbReference>
<feature type="region of interest" description="Disordered" evidence="1">
    <location>
        <begin position="656"/>
        <end position="692"/>
    </location>
</feature>
<accession>A0AAE0G1W6</accession>
<evidence type="ECO:0000256" key="1">
    <source>
        <dbReference type="SAM" id="MobiDB-lite"/>
    </source>
</evidence>
<dbReference type="EMBL" id="LGRX02010621">
    <property type="protein sequence ID" value="KAK3269994.1"/>
    <property type="molecule type" value="Genomic_DNA"/>
</dbReference>
<protein>
    <recommendedName>
        <fullName evidence="2">B30.2/SPRY domain-containing protein</fullName>
    </recommendedName>
</protein>
<reference evidence="3 4" key="1">
    <citation type="journal article" date="2015" name="Genome Biol. Evol.">
        <title>Comparative Genomics of a Bacterivorous Green Alga Reveals Evolutionary Causalities and Consequences of Phago-Mixotrophic Mode of Nutrition.</title>
        <authorList>
            <person name="Burns J.A."/>
            <person name="Paasch A."/>
            <person name="Narechania A."/>
            <person name="Kim E."/>
        </authorList>
    </citation>
    <scope>NUCLEOTIDE SEQUENCE [LARGE SCALE GENOMIC DNA]</scope>
    <source>
        <strain evidence="3 4">PLY_AMNH</strain>
    </source>
</reference>
<dbReference type="InterPro" id="IPR050672">
    <property type="entry name" value="FBXO45-Fsn/SPSB_families"/>
</dbReference>
<gene>
    <name evidence="3" type="ORF">CYMTET_21585</name>
</gene>
<name>A0AAE0G1W6_9CHLO</name>
<dbReference type="InterPro" id="IPR013320">
    <property type="entry name" value="ConA-like_dom_sf"/>
</dbReference>
<keyword evidence="4" id="KW-1185">Reference proteome</keyword>
<evidence type="ECO:0000313" key="3">
    <source>
        <dbReference type="EMBL" id="KAK3269994.1"/>
    </source>
</evidence>
<dbReference type="SUPFAM" id="SSF49899">
    <property type="entry name" value="Concanavalin A-like lectins/glucanases"/>
    <property type="match status" value="1"/>
</dbReference>
<dbReference type="InterPro" id="IPR001870">
    <property type="entry name" value="B30.2/SPRY"/>
</dbReference>
<feature type="region of interest" description="Disordered" evidence="1">
    <location>
        <begin position="59"/>
        <end position="83"/>
    </location>
</feature>
<dbReference type="Proteomes" id="UP001190700">
    <property type="component" value="Unassembled WGS sequence"/>
</dbReference>
<feature type="compositionally biased region" description="Gly residues" evidence="1">
    <location>
        <begin position="659"/>
        <end position="668"/>
    </location>
</feature>
<dbReference type="PANTHER" id="PTHR12245:SF5">
    <property type="entry name" value="SPRY DOMAIN-CONTAINING SOCS BOX PROTEIN 3"/>
    <property type="match status" value="1"/>
</dbReference>
<proteinExistence type="predicted"/>
<dbReference type="InterPro" id="IPR043136">
    <property type="entry name" value="B30.2/SPRY_sf"/>
</dbReference>
<feature type="compositionally biased region" description="Low complexity" evidence="1">
    <location>
        <begin position="673"/>
        <end position="685"/>
    </location>
</feature>
<feature type="domain" description="B30.2/SPRY" evidence="2">
    <location>
        <begin position="689"/>
        <end position="883"/>
    </location>
</feature>
<dbReference type="PANTHER" id="PTHR12245">
    <property type="entry name" value="SPRY DOMAIN CONTAINING SOCS BOX PROTEIN"/>
    <property type="match status" value="1"/>
</dbReference>
<dbReference type="AlphaFoldDB" id="A0AAE0G1W6"/>
<dbReference type="CDD" id="cd11709">
    <property type="entry name" value="SPRY"/>
    <property type="match status" value="1"/>
</dbReference>
<comment type="caution">
    <text evidence="3">The sequence shown here is derived from an EMBL/GenBank/DDBJ whole genome shotgun (WGS) entry which is preliminary data.</text>
</comment>
<evidence type="ECO:0000313" key="4">
    <source>
        <dbReference type="Proteomes" id="UP001190700"/>
    </source>
</evidence>
<evidence type="ECO:0000259" key="2">
    <source>
        <dbReference type="PROSITE" id="PS50188"/>
    </source>
</evidence>
<sequence length="883" mass="93795">MDFTCQHTRVISKRKAIEKELSGVLAGVVASCKSQAELQSWHSTLQEVLTTTDKVGKSLVRKQKHSSKPKETTDAETTNTKPMDATSRLNEFSITLSLQMLLHLVRSDTALCGAAVQSATAALSSLPPFAFYGKLSQLHISCLNQLQETLKEVIERGPSDVVAAASITLVELAVARGSLPFTLSLAEFFSRVGISAQAGSHAARMVDTDLANDPALREECLSSGSPMKQPVIPAPSGVLTAEETMQKLSSREAMESSGVVWQGAEACAIFLAPLDMIARGEQRLGQTKVAHPGCIDQSLEALPILQSLISRFIGCMHEDASDTELFVLASLLRLLKVNLAWMSHKLLPVQAGQETQTTAPQVLGEQKESLMRTRLVALLQTVVGQHGALPHVKKVAALNSVRMMGVGALIAGVEYFFPTLEARMAQVVAVLPQLQPAACNSSHLVLAAHLLQRVANSPDLAAALCAQAAPVTGIATPAGDNQTLVTHIASFVEQLCKFGEAELALRLRRTLPCANRTIFLSGLPGRTTAEELRTLLLRCWDAASIMGPTAASDAPGLCTAVEMEIHIGLGPALGPPAAAQPVSQAGVCRGYAFCVYNSTEVAARMVEAVASALGNGSGLGGVGTETLMLPAAVCMVRDSSELGGLVAEMGPGRDLAGTSGSGCSGGNAGDEAGTSGDKSSGTSKPTGEDAELGVERAVLEEEMEEEWSWEGGEHTGRNSMQLLDHGHTIKKISSSPDFSNARASLGFTAGVHAWEIKVNQCDDRLILGVAKNTWQLKRDIRDGRWLEDTQDTWIWQSNNRGLKHSSRLVSDVDTTSDQWGFTTGDTIGFRLDMDEGTLQLFRNGSNAALKLTHGSKAPICGVDMCPRPPAVGLICAHGPWLWG</sequence>
<organism evidence="3 4">
    <name type="scientific">Cymbomonas tetramitiformis</name>
    <dbReference type="NCBI Taxonomy" id="36881"/>
    <lineage>
        <taxon>Eukaryota</taxon>
        <taxon>Viridiplantae</taxon>
        <taxon>Chlorophyta</taxon>
        <taxon>Pyramimonadophyceae</taxon>
        <taxon>Pyramimonadales</taxon>
        <taxon>Pyramimonadaceae</taxon>
        <taxon>Cymbomonas</taxon>
    </lineage>
</organism>